<dbReference type="Proteomes" id="UP000829398">
    <property type="component" value="Chromosome 1"/>
</dbReference>
<name>A0ACB8P8U2_CITSI</name>
<protein>
    <submittedName>
        <fullName evidence="1">Gamma-glutamyl peptidase 3</fullName>
    </submittedName>
</protein>
<evidence type="ECO:0000313" key="1">
    <source>
        <dbReference type="EMBL" id="KAH9806240.1"/>
    </source>
</evidence>
<reference evidence="2" key="1">
    <citation type="journal article" date="2023" name="Hortic. Res.">
        <title>A chromosome-level phased genome enabling allele-level studies in sweet orange: a case study on citrus Huanglongbing tolerance.</title>
        <authorList>
            <person name="Wu B."/>
            <person name="Yu Q."/>
            <person name="Deng Z."/>
            <person name="Duan Y."/>
            <person name="Luo F."/>
            <person name="Gmitter F. Jr."/>
        </authorList>
    </citation>
    <scope>NUCLEOTIDE SEQUENCE [LARGE SCALE GENOMIC DNA]</scope>
    <source>
        <strain evidence="2">cv. Valencia</strain>
    </source>
</reference>
<gene>
    <name evidence="1" type="ORF">KPL71_002703</name>
</gene>
<proteinExistence type="predicted"/>
<sequence>MDLMDEKRYALFLAAKDSDYVLKVYGGYFNVFVAAFGEEGERWDLFRVVEGDFPDFNELHKYDGFVISGSPYDAYGNDNWILKLCFMLQTLDAMQKKVLGICFGHQVLCRALGGKVGKAYTGWDIGLRRVRIVNDLAPCSFLEDLGEIPGSLSIMECHRDEVWKVPIGAEVIGFSDKTGVEMFTIGDHILGIQGHPEYTKDILYNLIDRLLNNNSIEREFAENAKFGLEIAEPDRKCWEKICRNFLKGNL</sequence>
<dbReference type="EMBL" id="CM039170">
    <property type="protein sequence ID" value="KAH9806240.1"/>
    <property type="molecule type" value="Genomic_DNA"/>
</dbReference>
<keyword evidence="2" id="KW-1185">Reference proteome</keyword>
<comment type="caution">
    <text evidence="1">The sequence shown here is derived from an EMBL/GenBank/DDBJ whole genome shotgun (WGS) entry which is preliminary data.</text>
</comment>
<organism evidence="1 2">
    <name type="scientific">Citrus sinensis</name>
    <name type="common">Sweet orange</name>
    <name type="synonym">Citrus aurantium var. sinensis</name>
    <dbReference type="NCBI Taxonomy" id="2711"/>
    <lineage>
        <taxon>Eukaryota</taxon>
        <taxon>Viridiplantae</taxon>
        <taxon>Streptophyta</taxon>
        <taxon>Embryophyta</taxon>
        <taxon>Tracheophyta</taxon>
        <taxon>Spermatophyta</taxon>
        <taxon>Magnoliopsida</taxon>
        <taxon>eudicotyledons</taxon>
        <taxon>Gunneridae</taxon>
        <taxon>Pentapetalae</taxon>
        <taxon>rosids</taxon>
        <taxon>malvids</taxon>
        <taxon>Sapindales</taxon>
        <taxon>Rutaceae</taxon>
        <taxon>Aurantioideae</taxon>
        <taxon>Citrus</taxon>
    </lineage>
</organism>
<accession>A0ACB8P8U2</accession>
<evidence type="ECO:0000313" key="2">
    <source>
        <dbReference type="Proteomes" id="UP000829398"/>
    </source>
</evidence>